<gene>
    <name evidence="1" type="ORF">AGERDE_LOCUS10989</name>
</gene>
<dbReference type="Proteomes" id="UP000789831">
    <property type="component" value="Unassembled WGS sequence"/>
</dbReference>
<comment type="caution">
    <text evidence="1">The sequence shown here is derived from an EMBL/GenBank/DDBJ whole genome shotgun (WGS) entry which is preliminary data.</text>
</comment>
<evidence type="ECO:0000313" key="2">
    <source>
        <dbReference type="Proteomes" id="UP000789831"/>
    </source>
</evidence>
<proteinExistence type="predicted"/>
<dbReference type="AlphaFoldDB" id="A0A9N9H1Y8"/>
<feature type="non-terminal residue" evidence="1">
    <location>
        <position position="1"/>
    </location>
</feature>
<reference evidence="1" key="1">
    <citation type="submission" date="2021-06" db="EMBL/GenBank/DDBJ databases">
        <authorList>
            <person name="Kallberg Y."/>
            <person name="Tangrot J."/>
            <person name="Rosling A."/>
        </authorList>
    </citation>
    <scope>NUCLEOTIDE SEQUENCE</scope>
    <source>
        <strain evidence="1">MT106</strain>
    </source>
</reference>
<sequence>VSSTKQLFNRFRSCVIKLPTSEKRHSGGTDVAGIVKYLRASCERIGYRDKNRFSTKIDSRAQSATMMMTTTAITGNEAKENVAGAIAVPVKFKVAVRAADYFGFAQFFVNLATRSTDGTVGNERVTKCTLLWQSWNEYDVAHMTHTQYGYNILQAKKDVILY</sequence>
<accession>A0A9N9H1Y8</accession>
<name>A0A9N9H1Y8_9GLOM</name>
<feature type="non-terminal residue" evidence="1">
    <location>
        <position position="162"/>
    </location>
</feature>
<keyword evidence="2" id="KW-1185">Reference proteome</keyword>
<evidence type="ECO:0000313" key="1">
    <source>
        <dbReference type="EMBL" id="CAG8641390.1"/>
    </source>
</evidence>
<dbReference type="EMBL" id="CAJVPL010003982">
    <property type="protein sequence ID" value="CAG8641390.1"/>
    <property type="molecule type" value="Genomic_DNA"/>
</dbReference>
<organism evidence="1 2">
    <name type="scientific">Ambispora gerdemannii</name>
    <dbReference type="NCBI Taxonomy" id="144530"/>
    <lineage>
        <taxon>Eukaryota</taxon>
        <taxon>Fungi</taxon>
        <taxon>Fungi incertae sedis</taxon>
        <taxon>Mucoromycota</taxon>
        <taxon>Glomeromycotina</taxon>
        <taxon>Glomeromycetes</taxon>
        <taxon>Archaeosporales</taxon>
        <taxon>Ambisporaceae</taxon>
        <taxon>Ambispora</taxon>
    </lineage>
</organism>
<protein>
    <submittedName>
        <fullName evidence="1">5306_t:CDS:1</fullName>
    </submittedName>
</protein>